<keyword evidence="1" id="KW-0812">Transmembrane</keyword>
<evidence type="ECO:0000313" key="3">
    <source>
        <dbReference type="Proteomes" id="UP000694680"/>
    </source>
</evidence>
<evidence type="ECO:0000256" key="1">
    <source>
        <dbReference type="SAM" id="Phobius"/>
    </source>
</evidence>
<reference evidence="2" key="1">
    <citation type="submission" date="2025-08" db="UniProtKB">
        <authorList>
            <consortium name="Ensembl"/>
        </authorList>
    </citation>
    <scope>IDENTIFICATION</scope>
</reference>
<sequence length="89" mass="10572">MSVYIYIYIYIYILYLSVYIYVCISICVEVQTVTTTMMMMMMIPQKKNTRRLPGLCRRLKRRRITAMRSGQVCVCPSGFRCSHIFIHTL</sequence>
<dbReference type="Ensembl" id="ENSGWIT00000007406.1">
    <property type="protein sequence ID" value="ENSGWIP00000006690.1"/>
    <property type="gene ID" value="ENSGWIG00000003894.1"/>
</dbReference>
<accession>A0A8C5DH13</accession>
<evidence type="ECO:0000313" key="2">
    <source>
        <dbReference type="Ensembl" id="ENSGWIP00000006690.1"/>
    </source>
</evidence>
<proteinExistence type="predicted"/>
<feature type="transmembrane region" description="Helical" evidence="1">
    <location>
        <begin position="6"/>
        <end position="30"/>
    </location>
</feature>
<protein>
    <submittedName>
        <fullName evidence="2">Uncharacterized protein</fullName>
    </submittedName>
</protein>
<organism evidence="2 3">
    <name type="scientific">Gouania willdenowi</name>
    <name type="common">Blunt-snouted clingfish</name>
    <name type="synonym">Lepadogaster willdenowi</name>
    <dbReference type="NCBI Taxonomy" id="441366"/>
    <lineage>
        <taxon>Eukaryota</taxon>
        <taxon>Metazoa</taxon>
        <taxon>Chordata</taxon>
        <taxon>Craniata</taxon>
        <taxon>Vertebrata</taxon>
        <taxon>Euteleostomi</taxon>
        <taxon>Actinopterygii</taxon>
        <taxon>Neopterygii</taxon>
        <taxon>Teleostei</taxon>
        <taxon>Neoteleostei</taxon>
        <taxon>Acanthomorphata</taxon>
        <taxon>Ovalentaria</taxon>
        <taxon>Blenniimorphae</taxon>
        <taxon>Blenniiformes</taxon>
        <taxon>Gobiesocoidei</taxon>
        <taxon>Gobiesocidae</taxon>
        <taxon>Gobiesocinae</taxon>
        <taxon>Gouania</taxon>
    </lineage>
</organism>
<dbReference type="Proteomes" id="UP000694680">
    <property type="component" value="Unassembled WGS sequence"/>
</dbReference>
<keyword evidence="1" id="KW-0472">Membrane</keyword>
<keyword evidence="1" id="KW-1133">Transmembrane helix</keyword>
<dbReference type="AlphaFoldDB" id="A0A8C5DH13"/>
<keyword evidence="3" id="KW-1185">Reference proteome</keyword>
<name>A0A8C5DH13_GOUWI</name>
<reference evidence="2" key="2">
    <citation type="submission" date="2025-09" db="UniProtKB">
        <authorList>
            <consortium name="Ensembl"/>
        </authorList>
    </citation>
    <scope>IDENTIFICATION</scope>
</reference>